<dbReference type="Proteomes" id="UP000054742">
    <property type="component" value="Unassembled WGS sequence"/>
</dbReference>
<keyword evidence="3" id="KW-1185">Reference proteome</keyword>
<evidence type="ECO:0000313" key="3">
    <source>
        <dbReference type="Proteomes" id="UP000054742"/>
    </source>
</evidence>
<dbReference type="OrthoDB" id="5641743at2"/>
<keyword evidence="1" id="KW-0732">Signal</keyword>
<evidence type="ECO:0000256" key="1">
    <source>
        <dbReference type="SAM" id="SignalP"/>
    </source>
</evidence>
<dbReference type="RefSeq" id="WP_010652871.1">
    <property type="nucleotide sequence ID" value="NZ_CAAAHU010000002.1"/>
</dbReference>
<dbReference type="PATRIC" id="fig|29422.6.peg.2351"/>
<dbReference type="EMBL" id="LNXV01000029">
    <property type="protein sequence ID" value="KTC81685.1"/>
    <property type="molecule type" value="Genomic_DNA"/>
</dbReference>
<dbReference type="STRING" id="29422.Lbru_2205"/>
<feature type="chain" id="PRO_5006911933" evidence="1">
    <location>
        <begin position="19"/>
        <end position="108"/>
    </location>
</feature>
<dbReference type="AlphaFoldDB" id="A0A0W0SFL7"/>
<name>A0A0W0SFL7_9GAMM</name>
<protein>
    <submittedName>
        <fullName evidence="2">Uncharacterized protein</fullName>
    </submittedName>
</protein>
<comment type="caution">
    <text evidence="2">The sequence shown here is derived from an EMBL/GenBank/DDBJ whole genome shotgun (WGS) entry which is preliminary data.</text>
</comment>
<reference evidence="2 3" key="1">
    <citation type="submission" date="2015-11" db="EMBL/GenBank/DDBJ databases">
        <title>Genomic analysis of 38 Legionella species identifies large and diverse effector repertoires.</title>
        <authorList>
            <person name="Burstein D."/>
            <person name="Amaro F."/>
            <person name="Zusman T."/>
            <person name="Lifshitz Z."/>
            <person name="Cohen O."/>
            <person name="Gilbert J.A."/>
            <person name="Pupko T."/>
            <person name="Shuman H.A."/>
            <person name="Segal G."/>
        </authorList>
    </citation>
    <scope>NUCLEOTIDE SEQUENCE [LARGE SCALE GENOMIC DNA]</scope>
    <source>
        <strain evidence="2 3">ATCC 43878</strain>
    </source>
</reference>
<evidence type="ECO:0000313" key="2">
    <source>
        <dbReference type="EMBL" id="KTC81685.1"/>
    </source>
</evidence>
<accession>A0A0W0SFL7</accession>
<feature type="signal peptide" evidence="1">
    <location>
        <begin position="1"/>
        <end position="18"/>
    </location>
</feature>
<organism evidence="2 3">
    <name type="scientific">Legionella brunensis</name>
    <dbReference type="NCBI Taxonomy" id="29422"/>
    <lineage>
        <taxon>Bacteria</taxon>
        <taxon>Pseudomonadati</taxon>
        <taxon>Pseudomonadota</taxon>
        <taxon>Gammaproteobacteria</taxon>
        <taxon>Legionellales</taxon>
        <taxon>Legionellaceae</taxon>
        <taxon>Legionella</taxon>
    </lineage>
</organism>
<gene>
    <name evidence="2" type="ORF">Lbru_2205</name>
</gene>
<dbReference type="Pfam" id="PF09686">
    <property type="entry name" value="Plasmid_RAQPRD"/>
    <property type="match status" value="1"/>
</dbReference>
<sequence length="108" mass="12478">MKRLLCLTLMMISLHSWANNPDLNETLVRIINQINAIMPLLDEAQTQITPNTRIQLQIEGFEDVQGQYHAGLREDLLNIRNGLIDYINQPIIAPRKIKALEMDFVRKP</sequence>
<proteinExistence type="predicted"/>
<dbReference type="InterPro" id="IPR019110">
    <property type="entry name" value="Uncharacterised_RAQPRD"/>
</dbReference>